<comment type="subunit">
    <text evidence="9">Homodimer.</text>
</comment>
<dbReference type="InterPro" id="IPR002139">
    <property type="entry name" value="Ribo/fructo_kinase"/>
</dbReference>
<dbReference type="InterPro" id="IPR011877">
    <property type="entry name" value="Ribokinase"/>
</dbReference>
<accession>A0A1G8T468</accession>
<evidence type="ECO:0000256" key="2">
    <source>
        <dbReference type="ARBA" id="ARBA00022723"/>
    </source>
</evidence>
<evidence type="ECO:0000256" key="3">
    <source>
        <dbReference type="ARBA" id="ARBA00022741"/>
    </source>
</evidence>
<evidence type="ECO:0000256" key="7">
    <source>
        <dbReference type="ARBA" id="ARBA00022958"/>
    </source>
</evidence>
<evidence type="ECO:0000256" key="9">
    <source>
        <dbReference type="HAMAP-Rule" id="MF_01987"/>
    </source>
</evidence>
<dbReference type="NCBIfam" id="TIGR02152">
    <property type="entry name" value="D_ribokin_bact"/>
    <property type="match status" value="1"/>
</dbReference>
<proteinExistence type="inferred from homology"/>
<organism evidence="12 13">
    <name type="scientific">Salimicrobium halophilum</name>
    <dbReference type="NCBI Taxonomy" id="86666"/>
    <lineage>
        <taxon>Bacteria</taxon>
        <taxon>Bacillati</taxon>
        <taxon>Bacillota</taxon>
        <taxon>Bacilli</taxon>
        <taxon>Bacillales</taxon>
        <taxon>Bacillaceae</taxon>
        <taxon>Salimicrobium</taxon>
    </lineage>
</organism>
<sequence length="289" mass="30572">MGKVTVIGSINMDLVVSTTHMPGQGETVLGKEFITYPGGKGANQAVAAARTGAEVTMIGAVGRDAFGEKMMENLHKEGIDTKHVALVPEQSTGTATIILSDGDNRIIVAPGANHELSKEMVAQKKEEIETSDVVLMQLEIPIEVVEEVTVIAAEAGVPVILNPAPYRNLSENIRNRVSVLTPNESEYNQMHSSLTGEEEIVITRGEEGVEHKGEMIGGYSVDVVDTTGAGDTFNGVLAARIAEGEKVKEAIVVANAASALSVTMKGAQSGMPFREEVEAFLEDNKDPGS</sequence>
<feature type="binding site" evidence="9">
    <location>
        <position position="139"/>
    </location>
    <ligand>
        <name>substrate</name>
    </ligand>
</feature>
<comment type="function">
    <text evidence="9">Catalyzes the phosphorylation of ribose at O-5 in a reaction requiring ATP and magnesium. The resulting D-ribose-5-phosphate can then be used either for sythesis of nucleotides, histidine, and tryptophan, or as a component of the pentose phosphate pathway.</text>
</comment>
<feature type="domain" description="Carbohydrate kinase PfkB" evidence="11">
    <location>
        <begin position="2"/>
        <end position="272"/>
    </location>
</feature>
<dbReference type="PANTHER" id="PTHR10584:SF166">
    <property type="entry name" value="RIBOKINASE"/>
    <property type="match status" value="1"/>
</dbReference>
<comment type="subcellular location">
    <subcellularLocation>
        <location evidence="9">Cytoplasm</location>
    </subcellularLocation>
</comment>
<dbReference type="InterPro" id="IPR011611">
    <property type="entry name" value="PfkB_dom"/>
</dbReference>
<feature type="binding site" evidence="9">
    <location>
        <position position="231"/>
    </location>
    <ligand>
        <name>substrate</name>
    </ligand>
</feature>
<dbReference type="AlphaFoldDB" id="A0A1G8T468"/>
<evidence type="ECO:0000313" key="12">
    <source>
        <dbReference type="EMBL" id="SDJ36191.1"/>
    </source>
</evidence>
<keyword evidence="2 9" id="KW-0479">Metal-binding</keyword>
<dbReference type="GO" id="GO:0046872">
    <property type="term" value="F:metal ion binding"/>
    <property type="evidence" value="ECO:0007669"/>
    <property type="project" value="UniProtKB-KW"/>
</dbReference>
<evidence type="ECO:0000256" key="10">
    <source>
        <dbReference type="NCBIfam" id="TIGR02152"/>
    </source>
</evidence>
<comment type="activity regulation">
    <text evidence="9">Activated by a monovalent cation that binds near, but not in, the active site. The most likely occupant of the site in vivo is potassium. Ion binding induces a conformational change that may alter substrate affinity.</text>
</comment>
<keyword evidence="8 9" id="KW-0119">Carbohydrate metabolism</keyword>
<dbReference type="CDD" id="cd01174">
    <property type="entry name" value="ribokinase"/>
    <property type="match status" value="1"/>
</dbReference>
<dbReference type="EMBL" id="FNEV01000004">
    <property type="protein sequence ID" value="SDJ36191.1"/>
    <property type="molecule type" value="Genomic_DNA"/>
</dbReference>
<feature type="binding site" evidence="9">
    <location>
        <begin position="39"/>
        <end position="43"/>
    </location>
    <ligand>
        <name>substrate</name>
    </ligand>
</feature>
<feature type="binding site" evidence="9">
    <location>
        <position position="227"/>
    </location>
    <ligand>
        <name>K(+)</name>
        <dbReference type="ChEBI" id="CHEBI:29103"/>
    </ligand>
</feature>
<dbReference type="STRING" id="86666.SAMN04490247_1690"/>
<comment type="caution">
    <text evidence="9">Lacks conserved residue(s) required for the propagation of feature annotation.</text>
</comment>
<dbReference type="Gene3D" id="3.40.1190.20">
    <property type="match status" value="1"/>
</dbReference>
<feature type="binding site" evidence="9">
    <location>
        <position position="183"/>
    </location>
    <ligand>
        <name>ATP</name>
        <dbReference type="ChEBI" id="CHEBI:30616"/>
    </ligand>
</feature>
<gene>
    <name evidence="9" type="primary">rbsK</name>
    <name evidence="12" type="ORF">SAMN04490247_1690</name>
</gene>
<dbReference type="RefSeq" id="WP_093193429.1">
    <property type="nucleotide sequence ID" value="NZ_FNEV01000004.1"/>
</dbReference>
<feature type="binding site" evidence="9">
    <location>
        <position position="261"/>
    </location>
    <ligand>
        <name>K(+)</name>
        <dbReference type="ChEBI" id="CHEBI:29103"/>
    </ligand>
</feature>
<keyword evidence="9" id="KW-0963">Cytoplasm</keyword>
<evidence type="ECO:0000256" key="6">
    <source>
        <dbReference type="ARBA" id="ARBA00022842"/>
    </source>
</evidence>
<comment type="pathway">
    <text evidence="9">Carbohydrate metabolism; D-ribose degradation; D-ribose 5-phosphate from beta-D-ribopyranose: step 2/2.</text>
</comment>
<keyword evidence="7 9" id="KW-0630">Potassium</keyword>
<feature type="binding site" evidence="9">
    <location>
        <position position="264"/>
    </location>
    <ligand>
        <name>K(+)</name>
        <dbReference type="ChEBI" id="CHEBI:29103"/>
    </ligand>
</feature>
<evidence type="ECO:0000313" key="13">
    <source>
        <dbReference type="Proteomes" id="UP000199225"/>
    </source>
</evidence>
<feature type="binding site" evidence="9">
    <location>
        <begin position="11"/>
        <end position="13"/>
    </location>
    <ligand>
        <name>substrate</name>
    </ligand>
</feature>
<dbReference type="GO" id="GO:0005829">
    <property type="term" value="C:cytosol"/>
    <property type="evidence" value="ECO:0007669"/>
    <property type="project" value="TreeGrafter"/>
</dbReference>
<keyword evidence="3 9" id="KW-0547">Nucleotide-binding</keyword>
<dbReference type="UniPathway" id="UPA00916">
    <property type="reaction ID" value="UER00889"/>
</dbReference>
<keyword evidence="6 9" id="KW-0460">Magnesium</keyword>
<evidence type="ECO:0000256" key="8">
    <source>
        <dbReference type="ARBA" id="ARBA00023277"/>
    </source>
</evidence>
<comment type="similarity">
    <text evidence="9">Belongs to the carbohydrate kinase PfkB family. Ribokinase subfamily.</text>
</comment>
<dbReference type="OrthoDB" id="9775849at2"/>
<dbReference type="PRINTS" id="PR00990">
    <property type="entry name" value="RIBOKINASE"/>
</dbReference>
<comment type="catalytic activity">
    <reaction evidence="9">
        <text>D-ribose + ATP = D-ribose 5-phosphate + ADP + H(+)</text>
        <dbReference type="Rhea" id="RHEA:13697"/>
        <dbReference type="ChEBI" id="CHEBI:15378"/>
        <dbReference type="ChEBI" id="CHEBI:30616"/>
        <dbReference type="ChEBI" id="CHEBI:47013"/>
        <dbReference type="ChEBI" id="CHEBI:78346"/>
        <dbReference type="ChEBI" id="CHEBI:456216"/>
        <dbReference type="EC" id="2.7.1.15"/>
    </reaction>
</comment>
<dbReference type="PANTHER" id="PTHR10584">
    <property type="entry name" value="SUGAR KINASE"/>
    <property type="match status" value="1"/>
</dbReference>
<reference evidence="13" key="1">
    <citation type="submission" date="2016-10" db="EMBL/GenBank/DDBJ databases">
        <authorList>
            <person name="Varghese N."/>
            <person name="Submissions S."/>
        </authorList>
    </citation>
    <scope>NUCLEOTIDE SEQUENCE [LARGE SCALE GENOMIC DNA]</scope>
    <source>
        <strain evidence="13">DSM 4771</strain>
    </source>
</reference>
<feature type="binding site" evidence="9">
    <location>
        <begin position="203"/>
        <end position="208"/>
    </location>
    <ligand>
        <name>ATP</name>
        <dbReference type="ChEBI" id="CHEBI:30616"/>
    </ligand>
</feature>
<evidence type="ECO:0000256" key="1">
    <source>
        <dbReference type="ARBA" id="ARBA00022679"/>
    </source>
</evidence>
<keyword evidence="5 9" id="KW-0067">ATP-binding</keyword>
<dbReference type="Pfam" id="PF00294">
    <property type="entry name" value="PfkB"/>
    <property type="match status" value="1"/>
</dbReference>
<evidence type="ECO:0000256" key="4">
    <source>
        <dbReference type="ARBA" id="ARBA00022777"/>
    </source>
</evidence>
<dbReference type="GO" id="GO:0004747">
    <property type="term" value="F:ribokinase activity"/>
    <property type="evidence" value="ECO:0007669"/>
    <property type="project" value="UniProtKB-UniRule"/>
</dbReference>
<dbReference type="HAMAP" id="MF_01987">
    <property type="entry name" value="Ribokinase"/>
    <property type="match status" value="1"/>
</dbReference>
<feature type="active site" description="Proton acceptor" evidence="9">
    <location>
        <position position="231"/>
    </location>
</feature>
<feature type="binding site" evidence="9">
    <location>
        <position position="225"/>
    </location>
    <ligand>
        <name>K(+)</name>
        <dbReference type="ChEBI" id="CHEBI:29103"/>
    </ligand>
</feature>
<comment type="cofactor">
    <cofactor evidence="9">
        <name>Mg(2+)</name>
        <dbReference type="ChEBI" id="CHEBI:18420"/>
    </cofactor>
    <text evidence="9">Requires a divalent cation, most likely magnesium in vivo, as an electrophilic catalyst to aid phosphoryl group transfer. It is the chelate of the metal and the nucleotide that is the actual substrate.</text>
</comment>
<feature type="binding site" evidence="9">
    <location>
        <begin position="230"/>
        <end position="231"/>
    </location>
    <ligand>
        <name>ATP</name>
        <dbReference type="ChEBI" id="CHEBI:30616"/>
    </ligand>
</feature>
<dbReference type="EC" id="2.7.1.15" evidence="9 10"/>
<keyword evidence="1 9" id="KW-0808">Transferase</keyword>
<dbReference type="GO" id="GO:0005524">
    <property type="term" value="F:ATP binding"/>
    <property type="evidence" value="ECO:0007669"/>
    <property type="project" value="UniProtKB-UniRule"/>
</dbReference>
<dbReference type="GO" id="GO:0019303">
    <property type="term" value="P:D-ribose catabolic process"/>
    <property type="evidence" value="ECO:0007669"/>
    <property type="project" value="UniProtKB-UniRule"/>
</dbReference>
<dbReference type="SUPFAM" id="SSF53613">
    <property type="entry name" value="Ribokinase-like"/>
    <property type="match status" value="1"/>
</dbReference>
<dbReference type="Proteomes" id="UP000199225">
    <property type="component" value="Unassembled WGS sequence"/>
</dbReference>
<feature type="binding site" evidence="9">
    <location>
        <position position="266"/>
    </location>
    <ligand>
        <name>K(+)</name>
        <dbReference type="ChEBI" id="CHEBI:29103"/>
    </ligand>
</feature>
<protein>
    <recommendedName>
        <fullName evidence="9 10">Ribokinase</fullName>
        <shortName evidence="9">RK</shortName>
        <ecNumber evidence="9 10">2.7.1.15</ecNumber>
    </recommendedName>
</protein>
<name>A0A1G8T468_9BACI</name>
<keyword evidence="4 9" id="KW-0418">Kinase</keyword>
<keyword evidence="13" id="KW-1185">Reference proteome</keyword>
<evidence type="ECO:0000256" key="5">
    <source>
        <dbReference type="ARBA" id="ARBA00022840"/>
    </source>
</evidence>
<evidence type="ECO:0000259" key="11">
    <source>
        <dbReference type="Pfam" id="PF00294"/>
    </source>
</evidence>
<dbReference type="InterPro" id="IPR029056">
    <property type="entry name" value="Ribokinase-like"/>
</dbReference>
<feature type="binding site" evidence="9">
    <location>
        <position position="255"/>
    </location>
    <ligand>
        <name>ATP</name>
        <dbReference type="ChEBI" id="CHEBI:30616"/>
    </ligand>
</feature>